<protein>
    <submittedName>
        <fullName evidence="1">Uncharacterized protein</fullName>
    </submittedName>
</protein>
<sequence>MCRLWVHVMGPHVSARYGFKSIKINIRLQSPCVNCSIIFLPLSFMKSFSAPFRIVRLFNYFPHIPMSFSKSYNPIFPIFLTLVNSSPLYLKLIAIQP</sequence>
<evidence type="ECO:0000313" key="1">
    <source>
        <dbReference type="EMBL" id="JAE26578.1"/>
    </source>
</evidence>
<organism evidence="1">
    <name type="scientific">Arundo donax</name>
    <name type="common">Giant reed</name>
    <name type="synonym">Donax arundinaceus</name>
    <dbReference type="NCBI Taxonomy" id="35708"/>
    <lineage>
        <taxon>Eukaryota</taxon>
        <taxon>Viridiplantae</taxon>
        <taxon>Streptophyta</taxon>
        <taxon>Embryophyta</taxon>
        <taxon>Tracheophyta</taxon>
        <taxon>Spermatophyta</taxon>
        <taxon>Magnoliopsida</taxon>
        <taxon>Liliopsida</taxon>
        <taxon>Poales</taxon>
        <taxon>Poaceae</taxon>
        <taxon>PACMAD clade</taxon>
        <taxon>Arundinoideae</taxon>
        <taxon>Arundineae</taxon>
        <taxon>Arundo</taxon>
    </lineage>
</organism>
<dbReference type="AlphaFoldDB" id="A0A0A9H146"/>
<reference evidence="1" key="2">
    <citation type="journal article" date="2015" name="Data Brief">
        <title>Shoot transcriptome of the giant reed, Arundo donax.</title>
        <authorList>
            <person name="Barrero R.A."/>
            <person name="Guerrero F.D."/>
            <person name="Moolhuijzen P."/>
            <person name="Goolsby J.A."/>
            <person name="Tidwell J."/>
            <person name="Bellgard S.E."/>
            <person name="Bellgard M.I."/>
        </authorList>
    </citation>
    <scope>NUCLEOTIDE SEQUENCE</scope>
    <source>
        <tissue evidence="1">Shoot tissue taken approximately 20 cm above the soil surface</tissue>
    </source>
</reference>
<proteinExistence type="predicted"/>
<reference evidence="1" key="1">
    <citation type="submission" date="2014-09" db="EMBL/GenBank/DDBJ databases">
        <authorList>
            <person name="Magalhaes I.L.F."/>
            <person name="Oliveira U."/>
            <person name="Santos F.R."/>
            <person name="Vidigal T.H.D.A."/>
            <person name="Brescovit A.D."/>
            <person name="Santos A.J."/>
        </authorList>
    </citation>
    <scope>NUCLEOTIDE SEQUENCE</scope>
    <source>
        <tissue evidence="1">Shoot tissue taken approximately 20 cm above the soil surface</tissue>
    </source>
</reference>
<name>A0A0A9H146_ARUDO</name>
<accession>A0A0A9H146</accession>
<dbReference type="EMBL" id="GBRH01171318">
    <property type="protein sequence ID" value="JAE26578.1"/>
    <property type="molecule type" value="Transcribed_RNA"/>
</dbReference>